<evidence type="ECO:0000259" key="3">
    <source>
        <dbReference type="Pfam" id="PF01648"/>
    </source>
</evidence>
<feature type="domain" description="4'-phosphopantetheinyl transferase N-terminal" evidence="4">
    <location>
        <begin position="71"/>
        <end position="159"/>
    </location>
</feature>
<dbReference type="FunFam" id="3.90.470.20:FF:000010">
    <property type="entry name" value="L-aminoadipate-semialdehyde dehydrogenase-phosphopantetheinyl transferase"/>
    <property type="match status" value="1"/>
</dbReference>
<dbReference type="Pfam" id="PF01648">
    <property type="entry name" value="ACPS"/>
    <property type="match status" value="1"/>
</dbReference>
<evidence type="ECO:0000313" key="6">
    <source>
        <dbReference type="Proteomes" id="UP001603857"/>
    </source>
</evidence>
<dbReference type="Pfam" id="PF22624">
    <property type="entry name" value="AASDHPPT_N"/>
    <property type="match status" value="1"/>
</dbReference>
<dbReference type="EMBL" id="JBGMDY010000011">
    <property type="protein sequence ID" value="KAL2318040.1"/>
    <property type="molecule type" value="Genomic_DNA"/>
</dbReference>
<dbReference type="AlphaFoldDB" id="A0ABD1L3G1"/>
<dbReference type="GO" id="GO:0008897">
    <property type="term" value="F:holo-[acyl-carrier-protein] synthase activity"/>
    <property type="evidence" value="ECO:0007669"/>
    <property type="project" value="UniProtKB-EC"/>
</dbReference>
<feature type="domain" description="4'-phosphopantetheinyl transferase" evidence="3">
    <location>
        <begin position="168"/>
        <end position="252"/>
    </location>
</feature>
<protein>
    <recommendedName>
        <fullName evidence="1">holo-[acyl-carrier-protein] synthase</fullName>
        <ecNumber evidence="1">2.7.8.7</ecNumber>
    </recommendedName>
</protein>
<dbReference type="PANTHER" id="PTHR12215">
    <property type="entry name" value="PHOSPHOPANTETHEINE TRANSFERASE"/>
    <property type="match status" value="1"/>
</dbReference>
<sequence length="349" mass="39470">MKIHSVSTRYSWSFVCMTSLRDRAQLMTNTRCFGRNFVTASSSLPPVQLPAQREVHFWYVLPDEVKSTNLLNQYLEILSPCEKEEIFRIREEQLKKSALLARALVRTTLARYQTKCQIDPKSFKFKKNNYGKPEVDWQSADDWSLPPLHFNISHTSSLIACGVAVGSPIGIDVEEKQRRLKNDILAFAQRFFSPHEIETLTHIADPELRLQEFIKLWTLKEAYVKALGKGFSASPFKTFTVRLRDHMKGDIHALRHVIYKAPDITVEPSVDLKNPSSNWEFVLLELAGSHYAAVCIEQDSIDPGSKSGNGSMPINLTLRKTIPFVEDECISANDSAVVIGGLARLAVCD</sequence>
<keyword evidence="6" id="KW-1185">Reference proteome</keyword>
<dbReference type="EC" id="2.7.8.7" evidence="1"/>
<evidence type="ECO:0000256" key="1">
    <source>
        <dbReference type="ARBA" id="ARBA00013172"/>
    </source>
</evidence>
<dbReference type="InterPro" id="IPR037143">
    <property type="entry name" value="4-PPantetheinyl_Trfase_dom_sf"/>
</dbReference>
<proteinExistence type="predicted"/>
<dbReference type="FunFam" id="3.90.470.20:FF:000011">
    <property type="entry name" value="Os08g0243100 protein"/>
    <property type="match status" value="1"/>
</dbReference>
<organism evidence="5 6">
    <name type="scientific">Flemingia macrophylla</name>
    <dbReference type="NCBI Taxonomy" id="520843"/>
    <lineage>
        <taxon>Eukaryota</taxon>
        <taxon>Viridiplantae</taxon>
        <taxon>Streptophyta</taxon>
        <taxon>Embryophyta</taxon>
        <taxon>Tracheophyta</taxon>
        <taxon>Spermatophyta</taxon>
        <taxon>Magnoliopsida</taxon>
        <taxon>eudicotyledons</taxon>
        <taxon>Gunneridae</taxon>
        <taxon>Pentapetalae</taxon>
        <taxon>rosids</taxon>
        <taxon>fabids</taxon>
        <taxon>Fabales</taxon>
        <taxon>Fabaceae</taxon>
        <taxon>Papilionoideae</taxon>
        <taxon>50 kb inversion clade</taxon>
        <taxon>NPAAA clade</taxon>
        <taxon>indigoferoid/millettioid clade</taxon>
        <taxon>Phaseoleae</taxon>
        <taxon>Flemingia</taxon>
    </lineage>
</organism>
<evidence type="ECO:0000313" key="5">
    <source>
        <dbReference type="EMBL" id="KAL2318040.1"/>
    </source>
</evidence>
<evidence type="ECO:0000256" key="2">
    <source>
        <dbReference type="ARBA" id="ARBA00022679"/>
    </source>
</evidence>
<dbReference type="InterPro" id="IPR050559">
    <property type="entry name" value="P-Pant_transferase_sf"/>
</dbReference>
<dbReference type="Proteomes" id="UP001603857">
    <property type="component" value="Unassembled WGS sequence"/>
</dbReference>
<dbReference type="InterPro" id="IPR008278">
    <property type="entry name" value="4-PPantetheinyl_Trfase_dom"/>
</dbReference>
<keyword evidence="2" id="KW-0808">Transferase</keyword>
<dbReference type="InterPro" id="IPR055066">
    <property type="entry name" value="AASDHPPT_N"/>
</dbReference>
<evidence type="ECO:0000259" key="4">
    <source>
        <dbReference type="Pfam" id="PF22624"/>
    </source>
</evidence>
<gene>
    <name evidence="5" type="ORF">Fmac_031916</name>
</gene>
<comment type="caution">
    <text evidence="5">The sequence shown here is derived from an EMBL/GenBank/DDBJ whole genome shotgun (WGS) entry which is preliminary data.</text>
</comment>
<name>A0ABD1L3G1_9FABA</name>
<accession>A0ABD1L3G1</accession>
<reference evidence="5 6" key="1">
    <citation type="submission" date="2024-08" db="EMBL/GenBank/DDBJ databases">
        <title>Insights into the chromosomal genome structure of Flemingia macrophylla.</title>
        <authorList>
            <person name="Ding Y."/>
            <person name="Zhao Y."/>
            <person name="Bi W."/>
            <person name="Wu M."/>
            <person name="Zhao G."/>
            <person name="Gong Y."/>
            <person name="Li W."/>
            <person name="Zhang P."/>
        </authorList>
    </citation>
    <scope>NUCLEOTIDE SEQUENCE [LARGE SCALE GENOMIC DNA]</scope>
    <source>
        <strain evidence="5">DYQJB</strain>
        <tissue evidence="5">Leaf</tissue>
    </source>
</reference>
<dbReference type="SUPFAM" id="SSF56214">
    <property type="entry name" value="4'-phosphopantetheinyl transferase"/>
    <property type="match status" value="2"/>
</dbReference>
<dbReference type="PANTHER" id="PTHR12215:SF15">
    <property type="entry name" value="4'-PHOSPHOPANTETHEINYL TRANSFERASE SUPERFAMILY-RELATED"/>
    <property type="match status" value="1"/>
</dbReference>
<dbReference type="Gene3D" id="3.90.470.20">
    <property type="entry name" value="4'-phosphopantetheinyl transferase domain"/>
    <property type="match status" value="2"/>
</dbReference>